<dbReference type="Proteomes" id="UP000614350">
    <property type="component" value="Unassembled WGS sequence"/>
</dbReference>
<keyword evidence="3" id="KW-1185">Reference proteome</keyword>
<reference evidence="2" key="1">
    <citation type="journal article" date="2020" name="G3 (Bethesda)">
        <title>High-Quality Assemblies for Three Invasive Social Wasps from the &lt;i&gt;Vespula&lt;/i&gt; Genus.</title>
        <authorList>
            <person name="Harrop T.W.R."/>
            <person name="Guhlin J."/>
            <person name="McLaughlin G.M."/>
            <person name="Permina E."/>
            <person name="Stockwell P."/>
            <person name="Gilligan J."/>
            <person name="Le Lec M.F."/>
            <person name="Gruber M.A.M."/>
            <person name="Quinn O."/>
            <person name="Lovegrove M."/>
            <person name="Duncan E.J."/>
            <person name="Remnant E.J."/>
            <person name="Van Eeckhoven J."/>
            <person name="Graham B."/>
            <person name="Knapp R.A."/>
            <person name="Langford K.W."/>
            <person name="Kronenberg Z."/>
            <person name="Press M.O."/>
            <person name="Eacker S.M."/>
            <person name="Wilson-Rankin E.E."/>
            <person name="Purcell J."/>
            <person name="Lester P.J."/>
            <person name="Dearden P.K."/>
        </authorList>
    </citation>
    <scope>NUCLEOTIDE SEQUENCE</scope>
    <source>
        <strain evidence="2">Marl-1</strain>
    </source>
</reference>
<organism evidence="2 3">
    <name type="scientific">Vespula vulgaris</name>
    <name type="common">Yellow jacket</name>
    <name type="synonym">Wasp</name>
    <dbReference type="NCBI Taxonomy" id="7454"/>
    <lineage>
        <taxon>Eukaryota</taxon>
        <taxon>Metazoa</taxon>
        <taxon>Ecdysozoa</taxon>
        <taxon>Arthropoda</taxon>
        <taxon>Hexapoda</taxon>
        <taxon>Insecta</taxon>
        <taxon>Pterygota</taxon>
        <taxon>Neoptera</taxon>
        <taxon>Endopterygota</taxon>
        <taxon>Hymenoptera</taxon>
        <taxon>Apocrita</taxon>
        <taxon>Aculeata</taxon>
        <taxon>Vespoidea</taxon>
        <taxon>Vespidae</taxon>
        <taxon>Vespinae</taxon>
        <taxon>Vespula</taxon>
    </lineage>
</organism>
<comment type="caution">
    <text evidence="2">The sequence shown here is derived from an EMBL/GenBank/DDBJ whole genome shotgun (WGS) entry which is preliminary data.</text>
</comment>
<gene>
    <name evidence="2" type="ORF">HZH66_013439</name>
</gene>
<name>A0A834MQV7_VESVU</name>
<evidence type="ECO:0000256" key="1">
    <source>
        <dbReference type="SAM" id="MobiDB-lite"/>
    </source>
</evidence>
<proteinExistence type="predicted"/>
<protein>
    <submittedName>
        <fullName evidence="2">Uncharacterized protein</fullName>
    </submittedName>
</protein>
<feature type="region of interest" description="Disordered" evidence="1">
    <location>
        <begin position="1"/>
        <end position="25"/>
    </location>
</feature>
<dbReference type="EMBL" id="JACSEA010000019">
    <property type="protein sequence ID" value="KAF7382007.1"/>
    <property type="molecule type" value="Genomic_DNA"/>
</dbReference>
<evidence type="ECO:0000313" key="2">
    <source>
        <dbReference type="EMBL" id="KAF7382007.1"/>
    </source>
</evidence>
<evidence type="ECO:0000313" key="3">
    <source>
        <dbReference type="Proteomes" id="UP000614350"/>
    </source>
</evidence>
<sequence length="89" mass="10531">MRAEFRRFGNACSSETPRRSRMYGYGRPANSGRLWYTKKLKPAIHLDNRYRLMRHEPMLDADGKETDEIGEDDSIDIEELLRREEKAPE</sequence>
<dbReference type="AlphaFoldDB" id="A0A834MQV7"/>
<accession>A0A834MQV7</accession>